<evidence type="ECO:0000256" key="1">
    <source>
        <dbReference type="SAM" id="MobiDB-lite"/>
    </source>
</evidence>
<keyword evidence="2" id="KW-1133">Transmembrane helix</keyword>
<evidence type="ECO:0000256" key="2">
    <source>
        <dbReference type="SAM" id="Phobius"/>
    </source>
</evidence>
<feature type="compositionally biased region" description="Low complexity" evidence="1">
    <location>
        <begin position="408"/>
        <end position="421"/>
    </location>
</feature>
<protein>
    <recommendedName>
        <fullName evidence="6">Protein GAMETE EXPRESSED 1</fullName>
    </recommendedName>
</protein>
<dbReference type="PANTHER" id="PTHR33538">
    <property type="entry name" value="PROTEIN GAMETE EXPRESSED 1"/>
    <property type="match status" value="1"/>
</dbReference>
<name>A0ABQ9EEB8_TEGGR</name>
<feature type="transmembrane region" description="Helical" evidence="2">
    <location>
        <begin position="259"/>
        <end position="281"/>
    </location>
</feature>
<feature type="transmembrane region" description="Helical" evidence="2">
    <location>
        <begin position="228"/>
        <end position="247"/>
    </location>
</feature>
<keyword evidence="5" id="KW-1185">Reference proteome</keyword>
<feature type="region of interest" description="Disordered" evidence="1">
    <location>
        <begin position="446"/>
        <end position="482"/>
    </location>
</feature>
<evidence type="ECO:0000313" key="5">
    <source>
        <dbReference type="Proteomes" id="UP001217089"/>
    </source>
</evidence>
<sequence length="553" mass="63961">MLINMCCWKLLHISTLSYLFLICTSYKHDIERSKYDSGKTQYELLEINSRMPMYGQCWKDAIIKIQKGCKQLSDVMQSRLALAYLNCFLKMQERPMYECEWDQPVAECTRNMIDVDRSSYTTFFTHTQNICYFLESQVWHEETEKTINRLASSSEEVALQIEQSSELQSEMIKTQRVILDKAMNLSDVISSSHKMFEEFRATSNEQRLLINDVFDKVEKLQAMVLGEFSGFYSIIYYTLSIVMAYLLTSTPRTSTARFWLFGIMTINIIAERVIISCNSMLHDARFTLGMPNAGVEELVYTYQWFCRKISTAMAIMVLVACAYRYKDINILNNQLLIDIKQQISDLRKIGQRTDHEELDDPSVPQIADADTTGYDSDSAVSSCSNFSSLSHDTDYLPSEYHTPPSELSYAQSSSSDTNSSSLMQELEDIRSATPVRELSKRISSWLQNSHNRHSTPVPVDETSPSSSNEKPRRSRSRSRTPDFTQFLGQTRYFLRPRKQQGQENPMVASESPSTFSRVVKSLERIAMENNRRSKFVHKRHQEYSDSEEDKRII</sequence>
<feature type="region of interest" description="Disordered" evidence="1">
    <location>
        <begin position="352"/>
        <end position="374"/>
    </location>
</feature>
<keyword evidence="2" id="KW-0812">Transmembrane</keyword>
<evidence type="ECO:0008006" key="6">
    <source>
        <dbReference type="Google" id="ProtNLM"/>
    </source>
</evidence>
<accession>A0ABQ9EEB8</accession>
<proteinExistence type="predicted"/>
<dbReference type="EMBL" id="JARBDR010000918">
    <property type="protein sequence ID" value="KAJ8301603.1"/>
    <property type="molecule type" value="Genomic_DNA"/>
</dbReference>
<dbReference type="InterPro" id="IPR040346">
    <property type="entry name" value="GEX1/Brambleberry"/>
</dbReference>
<feature type="chain" id="PRO_5045396742" description="Protein GAMETE EXPRESSED 1" evidence="3">
    <location>
        <begin position="26"/>
        <end position="553"/>
    </location>
</feature>
<gene>
    <name evidence="4" type="ORF">KUTeg_020590</name>
</gene>
<feature type="region of interest" description="Disordered" evidence="1">
    <location>
        <begin position="395"/>
        <end position="423"/>
    </location>
</feature>
<keyword evidence="2" id="KW-0472">Membrane</keyword>
<organism evidence="4 5">
    <name type="scientific">Tegillarca granosa</name>
    <name type="common">Malaysian cockle</name>
    <name type="synonym">Anadara granosa</name>
    <dbReference type="NCBI Taxonomy" id="220873"/>
    <lineage>
        <taxon>Eukaryota</taxon>
        <taxon>Metazoa</taxon>
        <taxon>Spiralia</taxon>
        <taxon>Lophotrochozoa</taxon>
        <taxon>Mollusca</taxon>
        <taxon>Bivalvia</taxon>
        <taxon>Autobranchia</taxon>
        <taxon>Pteriomorphia</taxon>
        <taxon>Arcoida</taxon>
        <taxon>Arcoidea</taxon>
        <taxon>Arcidae</taxon>
        <taxon>Tegillarca</taxon>
    </lineage>
</organism>
<feature type="signal peptide" evidence="3">
    <location>
        <begin position="1"/>
        <end position="25"/>
    </location>
</feature>
<reference evidence="4 5" key="1">
    <citation type="submission" date="2022-12" db="EMBL/GenBank/DDBJ databases">
        <title>Chromosome-level genome of Tegillarca granosa.</title>
        <authorList>
            <person name="Kim J."/>
        </authorList>
    </citation>
    <scope>NUCLEOTIDE SEQUENCE [LARGE SCALE GENOMIC DNA]</scope>
    <source>
        <strain evidence="4">Teg-2019</strain>
        <tissue evidence="4">Adductor muscle</tissue>
    </source>
</reference>
<keyword evidence="3" id="KW-0732">Signal</keyword>
<evidence type="ECO:0000256" key="3">
    <source>
        <dbReference type="SAM" id="SignalP"/>
    </source>
</evidence>
<dbReference type="Proteomes" id="UP001217089">
    <property type="component" value="Unassembled WGS sequence"/>
</dbReference>
<comment type="caution">
    <text evidence="4">The sequence shown here is derived from an EMBL/GenBank/DDBJ whole genome shotgun (WGS) entry which is preliminary data.</text>
</comment>
<dbReference type="PANTHER" id="PTHR33538:SF2">
    <property type="entry name" value="PROTEIN GAMETE EXPRESSED 1"/>
    <property type="match status" value="1"/>
</dbReference>
<feature type="region of interest" description="Disordered" evidence="1">
    <location>
        <begin position="532"/>
        <end position="553"/>
    </location>
</feature>
<evidence type="ECO:0000313" key="4">
    <source>
        <dbReference type="EMBL" id="KAJ8301603.1"/>
    </source>
</evidence>